<dbReference type="KEGG" id="vg:5470495"/>
<dbReference type="GO" id="GO:0006629">
    <property type="term" value="P:lipid metabolic process"/>
    <property type="evidence" value="ECO:0007669"/>
    <property type="project" value="InterPro"/>
</dbReference>
<dbReference type="InterPro" id="IPR017946">
    <property type="entry name" value="PLC-like_Pdiesterase_TIM-brl"/>
</dbReference>
<dbReference type="SUPFAM" id="SSF51695">
    <property type="entry name" value="PLC-like phosphodiesterases"/>
    <property type="match status" value="1"/>
</dbReference>
<proteinExistence type="predicted"/>
<organism evidence="2 3">
    <name type="scientific">Chlorovirus heliozoae</name>
    <dbReference type="NCBI Taxonomy" id="322019"/>
    <lineage>
        <taxon>Viruses</taxon>
        <taxon>Varidnaviria</taxon>
        <taxon>Bamfordvirae</taxon>
        <taxon>Nucleocytoviricota</taxon>
        <taxon>Megaviricetes</taxon>
        <taxon>Algavirales</taxon>
        <taxon>Phycodnaviridae</taxon>
        <taxon>Chlorovirus</taxon>
    </lineage>
</organism>
<dbReference type="GO" id="GO:0008081">
    <property type="term" value="F:phosphoric diester hydrolase activity"/>
    <property type="evidence" value="ECO:0007669"/>
    <property type="project" value="InterPro"/>
</dbReference>
<sequence length="226" mass="25420">MVGMSLISHRGLVSPAFTENTIGTFRAVMTTPCRFIEFDVRKTKDGVPVVFHDPHLKRIAGVPGWVHAMEWDRLKEINLKGGERIPSLLQVLSEFKNDVKFDIEIKTENTAAAVLQDIATSRVSPEDVVITSFKWKEIEEVRKIAPEVKTGLISSVFPLRCIRKCHKIGANVAVLFHACVDADIVEYAKSRGVEIYVFTVNDKQRIETLLEYGVKKVITDTPTILQ</sequence>
<dbReference type="PROSITE" id="PS51704">
    <property type="entry name" value="GP_PDE"/>
    <property type="match status" value="1"/>
</dbReference>
<dbReference type="PROSITE" id="PS50007">
    <property type="entry name" value="PIPLC_X_DOMAIN"/>
    <property type="match status" value="1"/>
</dbReference>
<dbReference type="Proteomes" id="UP000202420">
    <property type="component" value="Segment"/>
</dbReference>
<dbReference type="PANTHER" id="PTHR46211">
    <property type="entry name" value="GLYCEROPHOSPHORYL DIESTER PHOSPHODIESTERASE"/>
    <property type="match status" value="1"/>
</dbReference>
<dbReference type="InterPro" id="IPR030395">
    <property type="entry name" value="GP_PDE_dom"/>
</dbReference>
<reference evidence="2 3" key="1">
    <citation type="submission" date="2006-09" db="EMBL/GenBank/DDBJ databases">
        <title>Sequence and annotation of the 288-kb ATCV-1 virus that infects an endosymbiotic Chlorella strain of the heliozoon Acanthocystis turfacea.</title>
        <authorList>
            <person name="Fitzgerald L.A."/>
            <person name="Graves M.V."/>
            <person name="Li X."/>
            <person name="Pfitzner A.J.P."/>
            <person name="Hartigan J."/>
            <person name="Van Etten J.L."/>
        </authorList>
    </citation>
    <scope>NUCLEOTIDE SEQUENCE [LARGE SCALE GENOMIC DNA]</scope>
    <source>
        <strain evidence="2 3">ATCV-1</strain>
    </source>
</reference>
<feature type="domain" description="GP-PDE" evidence="1">
    <location>
        <begin position="4"/>
        <end position="226"/>
    </location>
</feature>
<dbReference type="OrthoDB" id="11973at10239"/>
<name>A7K837_9PHYC</name>
<protein>
    <submittedName>
        <fullName evidence="2">Uncharacterized protein Z077L</fullName>
    </submittedName>
</protein>
<dbReference type="GeneID" id="5470495"/>
<dbReference type="RefSeq" id="YP_001426558.1">
    <property type="nucleotide sequence ID" value="NC_008724.1"/>
</dbReference>
<evidence type="ECO:0000313" key="2">
    <source>
        <dbReference type="EMBL" id="ABT16211.1"/>
    </source>
</evidence>
<gene>
    <name evidence="2" type="primary">Z077L</name>
    <name evidence="2" type="ORF">ATCV1_Z077L</name>
</gene>
<dbReference type="EMBL" id="EF101928">
    <property type="protein sequence ID" value="ABT16211.1"/>
    <property type="molecule type" value="Genomic_DNA"/>
</dbReference>
<dbReference type="Pfam" id="PF03009">
    <property type="entry name" value="GDPD"/>
    <property type="match status" value="1"/>
</dbReference>
<keyword evidence="3" id="KW-1185">Reference proteome</keyword>
<evidence type="ECO:0000313" key="3">
    <source>
        <dbReference type="Proteomes" id="UP000202420"/>
    </source>
</evidence>
<dbReference type="CDD" id="cd08556">
    <property type="entry name" value="GDPD"/>
    <property type="match status" value="1"/>
</dbReference>
<evidence type="ECO:0000259" key="1">
    <source>
        <dbReference type="PROSITE" id="PS51704"/>
    </source>
</evidence>
<dbReference type="PANTHER" id="PTHR46211:SF14">
    <property type="entry name" value="GLYCEROPHOSPHODIESTER PHOSPHODIESTERASE"/>
    <property type="match status" value="1"/>
</dbReference>
<accession>A7K837</accession>
<dbReference type="Gene3D" id="3.20.20.190">
    <property type="entry name" value="Phosphatidylinositol (PI) phosphodiesterase"/>
    <property type="match status" value="1"/>
</dbReference>